<gene>
    <name evidence="2" type="ORF">BJ508DRAFT_311629</name>
</gene>
<dbReference type="AlphaFoldDB" id="A0A3N4HR81"/>
<dbReference type="Pfam" id="PF26176">
    <property type="entry name" value="zf_C2H2_17_2"/>
    <property type="match status" value="1"/>
</dbReference>
<dbReference type="Proteomes" id="UP000275078">
    <property type="component" value="Unassembled WGS sequence"/>
</dbReference>
<dbReference type="EMBL" id="ML119756">
    <property type="protein sequence ID" value="RPA75817.1"/>
    <property type="molecule type" value="Genomic_DNA"/>
</dbReference>
<accession>A0A3N4HR81</accession>
<keyword evidence="3" id="KW-1185">Reference proteome</keyword>
<feature type="domain" description="C2H2-domain containing protein second zinc finger" evidence="1">
    <location>
        <begin position="205"/>
        <end position="232"/>
    </location>
</feature>
<sequence length="253" mass="28684">MLADWNWNAMPLAAQYEFTNSNFNISSAEYRGWDQDKPQDQEKSQATCYFLPDYGSSENGIYETNSNSLTCPRGFCTSYGCGLPVQVHHTNGASDHCCNNFTPELQTRFNEASLLRSSTDLNLESSSGDRDYQTSTNFANFELSTTYLHDQPKAETALEPQEGERITVGPNDKPVVLSPRLRLLNPRTASKSGKIRKRVVEGREFLCSHSTCSRSITGAGFNRRDNLYTHLRLHHKETFVVRRGRPKTRNLEQ</sequence>
<dbReference type="InterPro" id="IPR059095">
    <property type="entry name" value="Znf_C2H2_17_2nd"/>
</dbReference>
<name>A0A3N4HR81_ASCIM</name>
<protein>
    <recommendedName>
        <fullName evidence="1">C2H2-domain containing protein second zinc finger domain-containing protein</fullName>
    </recommendedName>
</protein>
<evidence type="ECO:0000259" key="1">
    <source>
        <dbReference type="Pfam" id="PF26176"/>
    </source>
</evidence>
<evidence type="ECO:0000313" key="3">
    <source>
        <dbReference type="Proteomes" id="UP000275078"/>
    </source>
</evidence>
<reference evidence="2 3" key="1">
    <citation type="journal article" date="2018" name="Nat. Ecol. Evol.">
        <title>Pezizomycetes genomes reveal the molecular basis of ectomycorrhizal truffle lifestyle.</title>
        <authorList>
            <person name="Murat C."/>
            <person name="Payen T."/>
            <person name="Noel B."/>
            <person name="Kuo A."/>
            <person name="Morin E."/>
            <person name="Chen J."/>
            <person name="Kohler A."/>
            <person name="Krizsan K."/>
            <person name="Balestrini R."/>
            <person name="Da Silva C."/>
            <person name="Montanini B."/>
            <person name="Hainaut M."/>
            <person name="Levati E."/>
            <person name="Barry K.W."/>
            <person name="Belfiori B."/>
            <person name="Cichocki N."/>
            <person name="Clum A."/>
            <person name="Dockter R.B."/>
            <person name="Fauchery L."/>
            <person name="Guy J."/>
            <person name="Iotti M."/>
            <person name="Le Tacon F."/>
            <person name="Lindquist E.A."/>
            <person name="Lipzen A."/>
            <person name="Malagnac F."/>
            <person name="Mello A."/>
            <person name="Molinier V."/>
            <person name="Miyauchi S."/>
            <person name="Poulain J."/>
            <person name="Riccioni C."/>
            <person name="Rubini A."/>
            <person name="Sitrit Y."/>
            <person name="Splivallo R."/>
            <person name="Traeger S."/>
            <person name="Wang M."/>
            <person name="Zifcakova L."/>
            <person name="Wipf D."/>
            <person name="Zambonelli A."/>
            <person name="Paolocci F."/>
            <person name="Nowrousian M."/>
            <person name="Ottonello S."/>
            <person name="Baldrian P."/>
            <person name="Spatafora J.W."/>
            <person name="Henrissat B."/>
            <person name="Nagy L.G."/>
            <person name="Aury J.M."/>
            <person name="Wincker P."/>
            <person name="Grigoriev I.V."/>
            <person name="Bonfante P."/>
            <person name="Martin F.M."/>
        </authorList>
    </citation>
    <scope>NUCLEOTIDE SEQUENCE [LARGE SCALE GENOMIC DNA]</scope>
    <source>
        <strain evidence="2 3">RN42</strain>
    </source>
</reference>
<proteinExistence type="predicted"/>
<evidence type="ECO:0000313" key="2">
    <source>
        <dbReference type="EMBL" id="RPA75817.1"/>
    </source>
</evidence>
<organism evidence="2 3">
    <name type="scientific">Ascobolus immersus RN42</name>
    <dbReference type="NCBI Taxonomy" id="1160509"/>
    <lineage>
        <taxon>Eukaryota</taxon>
        <taxon>Fungi</taxon>
        <taxon>Dikarya</taxon>
        <taxon>Ascomycota</taxon>
        <taxon>Pezizomycotina</taxon>
        <taxon>Pezizomycetes</taxon>
        <taxon>Pezizales</taxon>
        <taxon>Ascobolaceae</taxon>
        <taxon>Ascobolus</taxon>
    </lineage>
</organism>